<feature type="domain" description="PAC" evidence="3">
    <location>
        <begin position="176"/>
        <end position="227"/>
    </location>
</feature>
<feature type="transmembrane region" description="Helical" evidence="1">
    <location>
        <begin position="67"/>
        <end position="88"/>
    </location>
</feature>
<evidence type="ECO:0000313" key="6">
    <source>
        <dbReference type="Proteomes" id="UP000231493"/>
    </source>
</evidence>
<dbReference type="Pfam" id="PF13185">
    <property type="entry name" value="GAF_2"/>
    <property type="match status" value="1"/>
</dbReference>
<dbReference type="PROSITE" id="PS50887">
    <property type="entry name" value="GGDEF"/>
    <property type="match status" value="1"/>
</dbReference>
<dbReference type="PANTHER" id="PTHR44757">
    <property type="entry name" value="DIGUANYLATE CYCLASE DGCP"/>
    <property type="match status" value="1"/>
</dbReference>
<dbReference type="PROSITE" id="PS50113">
    <property type="entry name" value="PAC"/>
    <property type="match status" value="1"/>
</dbReference>
<evidence type="ECO:0008006" key="7">
    <source>
        <dbReference type="Google" id="ProtNLM"/>
    </source>
</evidence>
<protein>
    <recommendedName>
        <fullName evidence="7">PAS domain S-box protein</fullName>
    </recommendedName>
</protein>
<keyword evidence="1" id="KW-0472">Membrane</keyword>
<dbReference type="Gene3D" id="3.30.450.40">
    <property type="match status" value="1"/>
</dbReference>
<keyword evidence="1" id="KW-0812">Transmembrane</keyword>
<dbReference type="InterPro" id="IPR000700">
    <property type="entry name" value="PAS-assoc_C"/>
</dbReference>
<comment type="caution">
    <text evidence="5">The sequence shown here is derived from an EMBL/GenBank/DDBJ whole genome shotgun (WGS) entry which is preliminary data.</text>
</comment>
<evidence type="ECO:0000259" key="2">
    <source>
        <dbReference type="PROSITE" id="PS50112"/>
    </source>
</evidence>
<dbReference type="Pfam" id="PF00990">
    <property type="entry name" value="GGDEF"/>
    <property type="match status" value="1"/>
</dbReference>
<feature type="non-terminal residue" evidence="5">
    <location>
        <position position="450"/>
    </location>
</feature>
<gene>
    <name evidence="5" type="ORF">COZ58_03005</name>
</gene>
<name>A0A2M7K960_9BACT</name>
<dbReference type="Gene3D" id="3.30.70.270">
    <property type="match status" value="1"/>
</dbReference>
<dbReference type="InterPro" id="IPR029016">
    <property type="entry name" value="GAF-like_dom_sf"/>
</dbReference>
<evidence type="ECO:0000313" key="5">
    <source>
        <dbReference type="EMBL" id="PIX34681.1"/>
    </source>
</evidence>
<dbReference type="SMART" id="SM00065">
    <property type="entry name" value="GAF"/>
    <property type="match status" value="1"/>
</dbReference>
<dbReference type="NCBIfam" id="TIGR00254">
    <property type="entry name" value="GGDEF"/>
    <property type="match status" value="1"/>
</dbReference>
<dbReference type="InterPro" id="IPR001610">
    <property type="entry name" value="PAC"/>
</dbReference>
<dbReference type="InterPro" id="IPR029787">
    <property type="entry name" value="Nucleotide_cyclase"/>
</dbReference>
<dbReference type="PROSITE" id="PS50112">
    <property type="entry name" value="PAS"/>
    <property type="match status" value="1"/>
</dbReference>
<dbReference type="Proteomes" id="UP000231493">
    <property type="component" value="Unassembled WGS sequence"/>
</dbReference>
<feature type="domain" description="GGDEF" evidence="4">
    <location>
        <begin position="421"/>
        <end position="450"/>
    </location>
</feature>
<dbReference type="InterPro" id="IPR003018">
    <property type="entry name" value="GAF"/>
</dbReference>
<evidence type="ECO:0000259" key="3">
    <source>
        <dbReference type="PROSITE" id="PS50113"/>
    </source>
</evidence>
<dbReference type="Pfam" id="PF00989">
    <property type="entry name" value="PAS"/>
    <property type="match status" value="1"/>
</dbReference>
<dbReference type="InterPro" id="IPR000160">
    <property type="entry name" value="GGDEF_dom"/>
</dbReference>
<organism evidence="5 6">
    <name type="scientific">Candidatus Infernicultor aquiphilus</name>
    <dbReference type="NCBI Taxonomy" id="1805029"/>
    <lineage>
        <taxon>Bacteria</taxon>
        <taxon>Pseudomonadati</taxon>
        <taxon>Atribacterota</taxon>
        <taxon>Candidatus Phoenicimicrobiia</taxon>
        <taxon>Candidatus Pheonicimicrobiales</taxon>
        <taxon>Candidatus Phoenicimicrobiaceae</taxon>
        <taxon>Candidatus Infernicultor</taxon>
    </lineage>
</organism>
<dbReference type="EMBL" id="PFIP01000052">
    <property type="protein sequence ID" value="PIX34681.1"/>
    <property type="molecule type" value="Genomic_DNA"/>
</dbReference>
<dbReference type="SUPFAM" id="SSF55073">
    <property type="entry name" value="Nucleotide cyclase"/>
    <property type="match status" value="1"/>
</dbReference>
<dbReference type="CDD" id="cd00130">
    <property type="entry name" value="PAS"/>
    <property type="match status" value="1"/>
</dbReference>
<dbReference type="InterPro" id="IPR035965">
    <property type="entry name" value="PAS-like_dom_sf"/>
</dbReference>
<feature type="domain" description="PAS" evidence="2">
    <location>
        <begin position="101"/>
        <end position="172"/>
    </location>
</feature>
<dbReference type="InterPro" id="IPR013767">
    <property type="entry name" value="PAS_fold"/>
</dbReference>
<keyword evidence="1" id="KW-1133">Transmembrane helix</keyword>
<evidence type="ECO:0000256" key="1">
    <source>
        <dbReference type="SAM" id="Phobius"/>
    </source>
</evidence>
<dbReference type="InterPro" id="IPR043128">
    <property type="entry name" value="Rev_trsase/Diguanyl_cyclase"/>
</dbReference>
<dbReference type="SUPFAM" id="SSF55781">
    <property type="entry name" value="GAF domain-like"/>
    <property type="match status" value="1"/>
</dbReference>
<reference evidence="6" key="1">
    <citation type="submission" date="2017-09" db="EMBL/GenBank/DDBJ databases">
        <title>Depth-based differentiation of microbial function through sediment-hosted aquifers and enrichment of novel symbionts in the deep terrestrial subsurface.</title>
        <authorList>
            <person name="Probst A.J."/>
            <person name="Ladd B."/>
            <person name="Jarett J.K."/>
            <person name="Geller-Mcgrath D.E."/>
            <person name="Sieber C.M."/>
            <person name="Emerson J.B."/>
            <person name="Anantharaman K."/>
            <person name="Thomas B.C."/>
            <person name="Malmstrom R."/>
            <person name="Stieglmeier M."/>
            <person name="Klingl A."/>
            <person name="Woyke T."/>
            <person name="Ryan C.M."/>
            <person name="Banfield J.F."/>
        </authorList>
    </citation>
    <scope>NUCLEOTIDE SEQUENCE [LARGE SCALE GENOMIC DNA]</scope>
</reference>
<dbReference type="InterPro" id="IPR052155">
    <property type="entry name" value="Biofilm_reg_signaling"/>
</dbReference>
<dbReference type="SMART" id="SM00091">
    <property type="entry name" value="PAS"/>
    <property type="match status" value="1"/>
</dbReference>
<dbReference type="AlphaFoldDB" id="A0A2M7K960"/>
<proteinExistence type="predicted"/>
<dbReference type="InterPro" id="IPR000014">
    <property type="entry name" value="PAS"/>
</dbReference>
<dbReference type="NCBIfam" id="TIGR00229">
    <property type="entry name" value="sensory_box"/>
    <property type="match status" value="1"/>
</dbReference>
<dbReference type="Gene3D" id="3.30.450.20">
    <property type="entry name" value="PAS domain"/>
    <property type="match status" value="1"/>
</dbReference>
<sequence>MKLKLNLEDKILKLQRWIEKIKENREVFIIIVMFILLCFIVYLSEVLDISHFLLGTSPTSFNWRKALFLIISIIFFGILVIAIIIRFVREGKKEKETLLKSQQEFTSLFMNSPEALVYMDEKGTILNINPRFIELFGYILEEIKGRNINDGMIHPSDKLEEGKRLTESERSSKGYSNYEAIRKKKDGTLFPVLISGSSVKIDGQIKGLTATYIDITERKQDEQLHQVLYNISKAANSAISLDQLYPLIHQELGSIIDTTNFYIALVDEKEDKIYFPYYVDEKDDNFPIINFSTANTLTAYVIKNGQPLLNDNNQYKEMINQGILSPWGSTTDKSIWLGVPLKVEDRVIGAIVVQSYTNPELYSEKDIKLLEFVSSQVATAIERKRIEEKIRYLSFHDALTDLYNRAYFEEELKRYNFPRYYPLSVMMVDINGLKVINDTLGHYEGDKLLQ</sequence>
<dbReference type="PANTHER" id="PTHR44757:SF2">
    <property type="entry name" value="BIOFILM ARCHITECTURE MAINTENANCE PROTEIN MBAA"/>
    <property type="match status" value="1"/>
</dbReference>
<accession>A0A2M7K960</accession>
<dbReference type="SMART" id="SM00086">
    <property type="entry name" value="PAC"/>
    <property type="match status" value="1"/>
</dbReference>
<feature type="transmembrane region" description="Helical" evidence="1">
    <location>
        <begin position="27"/>
        <end position="47"/>
    </location>
</feature>
<dbReference type="SUPFAM" id="SSF55785">
    <property type="entry name" value="PYP-like sensor domain (PAS domain)"/>
    <property type="match status" value="1"/>
</dbReference>
<evidence type="ECO:0000259" key="4">
    <source>
        <dbReference type="PROSITE" id="PS50887"/>
    </source>
</evidence>